<dbReference type="AlphaFoldDB" id="A0A2A7VSS6"/>
<dbReference type="InterPro" id="IPR027803">
    <property type="entry name" value="Toxin/Nuc_N"/>
</dbReference>
<keyword evidence="2" id="KW-0808">Transferase</keyword>
<feature type="domain" description="Toxin/Nuclease N-terminal" evidence="1">
    <location>
        <begin position="2"/>
        <end position="57"/>
    </location>
</feature>
<dbReference type="Proteomes" id="UP000220045">
    <property type="component" value="Unassembled WGS sequence"/>
</dbReference>
<comment type="caution">
    <text evidence="2">The sequence shown here is derived from an EMBL/GenBank/DDBJ whole genome shotgun (WGS) entry which is preliminary data.</text>
</comment>
<dbReference type="Pfam" id="PF14448">
    <property type="entry name" value="Nuc_N"/>
    <property type="match status" value="1"/>
</dbReference>
<organism evidence="2 3">
    <name type="scientific">Bacillus wiedmannii</name>
    <dbReference type="NCBI Taxonomy" id="1890302"/>
    <lineage>
        <taxon>Bacteria</taxon>
        <taxon>Bacillati</taxon>
        <taxon>Bacillota</taxon>
        <taxon>Bacilli</taxon>
        <taxon>Bacillales</taxon>
        <taxon>Bacillaceae</taxon>
        <taxon>Bacillus</taxon>
        <taxon>Bacillus cereus group</taxon>
    </lineage>
</organism>
<evidence type="ECO:0000313" key="2">
    <source>
        <dbReference type="EMBL" id="PEJ02228.1"/>
    </source>
</evidence>
<dbReference type="GO" id="GO:0016740">
    <property type="term" value="F:transferase activity"/>
    <property type="evidence" value="ECO:0007669"/>
    <property type="project" value="UniProtKB-KW"/>
</dbReference>
<evidence type="ECO:0000259" key="1">
    <source>
        <dbReference type="Pfam" id="PF14448"/>
    </source>
</evidence>
<reference evidence="2 3" key="1">
    <citation type="submission" date="2017-09" db="EMBL/GenBank/DDBJ databases">
        <title>Large-scale bioinformatics analysis of Bacillus genomes uncovers conserved roles of natural products in bacterial physiology.</title>
        <authorList>
            <consortium name="Agbiome Team Llc"/>
            <person name="Bleich R.M."/>
            <person name="Grubbs K.J."/>
            <person name="Santa Maria K.C."/>
            <person name="Allen S.E."/>
            <person name="Farag S."/>
            <person name="Shank E.A."/>
            <person name="Bowers A."/>
        </authorList>
    </citation>
    <scope>NUCLEOTIDE SEQUENCE [LARGE SCALE GENOMIC DNA]</scope>
    <source>
        <strain evidence="2 3">AFS004017</strain>
    </source>
</reference>
<sequence length="273" mass="30760">MDSVTPFVKGVEILPDGSVVRSGTNYSGKFQEAHDASKASIQSRISNLESGGVKGTDSNVNPNKIKLTQEREKYYRKKIDEAKARGDYKAADDIRYDRHCEETKQPLERKDWDARTENLRKSQERGREEEIKGRKALGEHLNRTLEDNNSGKVVTYTSSEGHLTRPDSIGHNAKDEIDLVHDHKHKISDKEHVIHNDSQMRAEREMLEDKSGSHIVAISSDKPDLNGIPPKPRPSGPLGEKSEIYYTDPSSGKVTHKWEGNSRLPGGGRWKKL</sequence>
<accession>A0A2A7VSS6</accession>
<evidence type="ECO:0000313" key="3">
    <source>
        <dbReference type="Proteomes" id="UP000220045"/>
    </source>
</evidence>
<gene>
    <name evidence="2" type="ORF">CN684_26960</name>
</gene>
<dbReference type="InterPro" id="IPR051768">
    <property type="entry name" value="Bact_secretion_toxin"/>
</dbReference>
<dbReference type="PANTHER" id="PTHR34976">
    <property type="entry name" value="RIBONUCLEASE YQCG-RELATED"/>
    <property type="match status" value="1"/>
</dbReference>
<dbReference type="PANTHER" id="PTHR34976:SF2">
    <property type="entry name" value="TYPE VII SECRETION SYSTEM PROTEIN ESSD"/>
    <property type="match status" value="1"/>
</dbReference>
<dbReference type="EMBL" id="NUEL01000058">
    <property type="protein sequence ID" value="PEJ02228.1"/>
    <property type="molecule type" value="Genomic_DNA"/>
</dbReference>
<protein>
    <submittedName>
        <fullName evidence="2">ADP-ribosyltransferase</fullName>
    </submittedName>
</protein>
<proteinExistence type="predicted"/>
<name>A0A2A7VSS6_9BACI</name>
<dbReference type="RefSeq" id="WP_098096484.1">
    <property type="nucleotide sequence ID" value="NZ_NUEL01000058.1"/>
</dbReference>